<keyword evidence="5" id="KW-0804">Transcription</keyword>
<name>A0A1S1R4F5_9ACTN</name>
<dbReference type="InterPro" id="IPR013325">
    <property type="entry name" value="RNA_pol_sigma_r2"/>
</dbReference>
<dbReference type="Gene3D" id="1.10.1740.10">
    <property type="match status" value="1"/>
</dbReference>
<dbReference type="Gene3D" id="1.10.10.10">
    <property type="entry name" value="Winged helix-like DNA-binding domain superfamily/Winged helix DNA-binding domain"/>
    <property type="match status" value="1"/>
</dbReference>
<reference evidence="10" key="1">
    <citation type="submission" date="2016-07" db="EMBL/GenBank/DDBJ databases">
        <title>Frankia sp. NRRL B-16219 Genome sequencing.</title>
        <authorList>
            <person name="Ghodhbane-Gtari F."/>
            <person name="Swanson E."/>
            <person name="Gueddou A."/>
            <person name="Louati M."/>
            <person name="Nouioui I."/>
            <person name="Hezbri K."/>
            <person name="Abebe-Akele F."/>
            <person name="Simpson S."/>
            <person name="Morris K."/>
            <person name="Thomas K."/>
            <person name="Gtari M."/>
            <person name="Tisa L.S."/>
        </authorList>
    </citation>
    <scope>NUCLEOTIDE SEQUENCE [LARGE SCALE GENOMIC DNA]</scope>
    <source>
        <strain evidence="10">NRRL B-16219</strain>
    </source>
</reference>
<comment type="caution">
    <text evidence="9">The sequence shown here is derived from an EMBL/GenBank/DDBJ whole genome shotgun (WGS) entry which is preliminary data.</text>
</comment>
<dbReference type="Pfam" id="PF08281">
    <property type="entry name" value="Sigma70_r4_2"/>
    <property type="match status" value="1"/>
</dbReference>
<evidence type="ECO:0000256" key="4">
    <source>
        <dbReference type="ARBA" id="ARBA00023125"/>
    </source>
</evidence>
<dbReference type="AlphaFoldDB" id="A0A1S1R4F5"/>
<dbReference type="InterPro" id="IPR007627">
    <property type="entry name" value="RNA_pol_sigma70_r2"/>
</dbReference>
<accession>A0A1S1R4F5</accession>
<dbReference type="GO" id="GO:0006352">
    <property type="term" value="P:DNA-templated transcription initiation"/>
    <property type="evidence" value="ECO:0007669"/>
    <property type="project" value="InterPro"/>
</dbReference>
<feature type="region of interest" description="Disordered" evidence="6">
    <location>
        <begin position="272"/>
        <end position="345"/>
    </location>
</feature>
<feature type="domain" description="RNA polymerase sigma-70 region 2" evidence="7">
    <location>
        <begin position="121"/>
        <end position="185"/>
    </location>
</feature>
<dbReference type="PANTHER" id="PTHR43133">
    <property type="entry name" value="RNA POLYMERASE ECF-TYPE SIGMA FACTO"/>
    <property type="match status" value="1"/>
</dbReference>
<dbReference type="NCBIfam" id="TIGR02937">
    <property type="entry name" value="sigma70-ECF"/>
    <property type="match status" value="1"/>
</dbReference>
<dbReference type="InterPro" id="IPR039425">
    <property type="entry name" value="RNA_pol_sigma-70-like"/>
</dbReference>
<dbReference type="CDD" id="cd06171">
    <property type="entry name" value="Sigma70_r4"/>
    <property type="match status" value="1"/>
</dbReference>
<evidence type="ECO:0000256" key="5">
    <source>
        <dbReference type="ARBA" id="ARBA00023163"/>
    </source>
</evidence>
<protein>
    <submittedName>
        <fullName evidence="9">RNA polymerase subunit sigma-24</fullName>
    </submittedName>
</protein>
<feature type="region of interest" description="Disordered" evidence="6">
    <location>
        <begin position="1"/>
        <end position="115"/>
    </location>
</feature>
<organism evidence="9 10">
    <name type="scientific">Parafrankia soli</name>
    <dbReference type="NCBI Taxonomy" id="2599596"/>
    <lineage>
        <taxon>Bacteria</taxon>
        <taxon>Bacillati</taxon>
        <taxon>Actinomycetota</taxon>
        <taxon>Actinomycetes</taxon>
        <taxon>Frankiales</taxon>
        <taxon>Frankiaceae</taxon>
        <taxon>Parafrankia</taxon>
    </lineage>
</organism>
<evidence type="ECO:0000259" key="8">
    <source>
        <dbReference type="Pfam" id="PF08281"/>
    </source>
</evidence>
<dbReference type="GO" id="GO:0003677">
    <property type="term" value="F:DNA binding"/>
    <property type="evidence" value="ECO:0007669"/>
    <property type="project" value="UniProtKB-KW"/>
</dbReference>
<dbReference type="InterPro" id="IPR014325">
    <property type="entry name" value="RNA_pol_sigma-E_actinobac"/>
</dbReference>
<dbReference type="GO" id="GO:0016987">
    <property type="term" value="F:sigma factor activity"/>
    <property type="evidence" value="ECO:0007669"/>
    <property type="project" value="UniProtKB-KW"/>
</dbReference>
<keyword evidence="2" id="KW-0805">Transcription regulation</keyword>
<dbReference type="InterPro" id="IPR013249">
    <property type="entry name" value="RNA_pol_sigma70_r4_t2"/>
</dbReference>
<comment type="similarity">
    <text evidence="1">Belongs to the sigma-70 factor family. ECF subfamily.</text>
</comment>
<dbReference type="Proteomes" id="UP000179769">
    <property type="component" value="Unassembled WGS sequence"/>
</dbReference>
<dbReference type="InterPro" id="IPR014284">
    <property type="entry name" value="RNA_pol_sigma-70_dom"/>
</dbReference>
<evidence type="ECO:0000259" key="7">
    <source>
        <dbReference type="Pfam" id="PF04542"/>
    </source>
</evidence>
<feature type="compositionally biased region" description="Basic and acidic residues" evidence="6">
    <location>
        <begin position="272"/>
        <end position="294"/>
    </location>
</feature>
<evidence type="ECO:0000256" key="2">
    <source>
        <dbReference type="ARBA" id="ARBA00023015"/>
    </source>
</evidence>
<dbReference type="InterPro" id="IPR036388">
    <property type="entry name" value="WH-like_DNA-bd_sf"/>
</dbReference>
<feature type="domain" description="RNA polymerase sigma factor 70 region 4 type 2" evidence="8">
    <location>
        <begin position="217"/>
        <end position="268"/>
    </location>
</feature>
<gene>
    <name evidence="9" type="ORF">BBK14_13225</name>
</gene>
<feature type="compositionally biased region" description="Basic and acidic residues" evidence="6">
    <location>
        <begin position="70"/>
        <end position="84"/>
    </location>
</feature>
<dbReference type="SUPFAM" id="SSF88946">
    <property type="entry name" value="Sigma2 domain of RNA polymerase sigma factors"/>
    <property type="match status" value="1"/>
</dbReference>
<evidence type="ECO:0000256" key="3">
    <source>
        <dbReference type="ARBA" id="ARBA00023082"/>
    </source>
</evidence>
<dbReference type="NCBIfam" id="TIGR02983">
    <property type="entry name" value="SigE-fam_strep"/>
    <property type="match status" value="1"/>
</dbReference>
<proteinExistence type="inferred from homology"/>
<feature type="compositionally biased region" description="Low complexity" evidence="6">
    <location>
        <begin position="295"/>
        <end position="308"/>
    </location>
</feature>
<evidence type="ECO:0000313" key="10">
    <source>
        <dbReference type="Proteomes" id="UP000179769"/>
    </source>
</evidence>
<dbReference type="Pfam" id="PF04542">
    <property type="entry name" value="Sigma70_r2"/>
    <property type="match status" value="1"/>
</dbReference>
<keyword evidence="10" id="KW-1185">Reference proteome</keyword>
<evidence type="ECO:0000313" key="9">
    <source>
        <dbReference type="EMBL" id="OHV40152.1"/>
    </source>
</evidence>
<evidence type="ECO:0000256" key="6">
    <source>
        <dbReference type="SAM" id="MobiDB-lite"/>
    </source>
</evidence>
<dbReference type="PANTHER" id="PTHR43133:SF50">
    <property type="entry name" value="ECF RNA POLYMERASE SIGMA FACTOR SIGM"/>
    <property type="match status" value="1"/>
</dbReference>
<keyword evidence="4" id="KW-0238">DNA-binding</keyword>
<keyword evidence="3" id="KW-0731">Sigma factor</keyword>
<evidence type="ECO:0000256" key="1">
    <source>
        <dbReference type="ARBA" id="ARBA00010641"/>
    </source>
</evidence>
<sequence>MDSAADVGVHAPRLPTGRARPPRPDQSAGAHRGRGPHWYPDSLATGVSTDAAASGAPPQRQGSDDGLTGSDDRLPGRHTARDEAGWSDLEDPEPVPGEAAGPESAGGTGTPPNAPVEFREFFERHHRELSRFAYLLTGDHDAADDLTAEALTAAWSKWERVSSADSPLAYVRRIVANLATSRLRRVIRERRGMTVLGMLAERTEHAPDDADVPAAVDLRAALMTLPARKRACVVLRYAFDLSEADTALTLGISVGTVKSQTSKAVAELERVLGTRPELTHSDPPDGTPARKPDARPLAPQAPRRAGATRGRRRAAGGTDPASVARSALNRLRDSEAPGRLRGSEG</sequence>
<dbReference type="InterPro" id="IPR013324">
    <property type="entry name" value="RNA_pol_sigma_r3/r4-like"/>
</dbReference>
<dbReference type="SUPFAM" id="SSF88659">
    <property type="entry name" value="Sigma3 and sigma4 domains of RNA polymerase sigma factors"/>
    <property type="match status" value="1"/>
</dbReference>
<dbReference type="EMBL" id="MAXA01000080">
    <property type="protein sequence ID" value="OHV40152.1"/>
    <property type="molecule type" value="Genomic_DNA"/>
</dbReference>
<feature type="compositionally biased region" description="Basic and acidic residues" evidence="6">
    <location>
        <begin position="330"/>
        <end position="345"/>
    </location>
</feature>